<accession>A0AAD4CXK0</accession>
<dbReference type="EMBL" id="VCAU01000004">
    <property type="protein sequence ID" value="KAF9894352.1"/>
    <property type="molecule type" value="Genomic_DNA"/>
</dbReference>
<keyword evidence="2" id="KW-0560">Oxidoreductase</keyword>
<reference evidence="3" key="1">
    <citation type="journal article" date="2019" name="Beilstein J. Org. Chem.">
        <title>Nanangenines: drimane sesquiterpenoids as the dominant metabolite cohort of a novel Australian fungus, Aspergillus nanangensis.</title>
        <authorList>
            <person name="Lacey H.J."/>
            <person name="Gilchrist C.L.M."/>
            <person name="Crombie A."/>
            <person name="Kalaitzis J.A."/>
            <person name="Vuong D."/>
            <person name="Rutledge P.J."/>
            <person name="Turner P."/>
            <person name="Pitt J.I."/>
            <person name="Lacey E."/>
            <person name="Chooi Y.H."/>
            <person name="Piggott A.M."/>
        </authorList>
    </citation>
    <scope>NUCLEOTIDE SEQUENCE</scope>
    <source>
        <strain evidence="3">MST-FP2251</strain>
    </source>
</reference>
<dbReference type="InterPro" id="IPR002347">
    <property type="entry name" value="SDR_fam"/>
</dbReference>
<keyword evidence="4" id="KW-1185">Reference proteome</keyword>
<dbReference type="Pfam" id="PF00106">
    <property type="entry name" value="adh_short"/>
    <property type="match status" value="1"/>
</dbReference>
<comment type="caution">
    <text evidence="3">The sequence shown here is derived from an EMBL/GenBank/DDBJ whole genome shotgun (WGS) entry which is preliminary data.</text>
</comment>
<evidence type="ECO:0000256" key="1">
    <source>
        <dbReference type="ARBA" id="ARBA00006484"/>
    </source>
</evidence>
<dbReference type="PANTHER" id="PTHR43180">
    <property type="entry name" value="3-OXOACYL-(ACYL-CARRIER-PROTEIN) REDUCTASE (AFU_ORTHOLOGUE AFUA_6G11210)"/>
    <property type="match status" value="1"/>
</dbReference>
<gene>
    <name evidence="3" type="ORF">FE257_007855</name>
</gene>
<proteinExistence type="inferred from homology"/>
<dbReference type="InterPro" id="IPR036291">
    <property type="entry name" value="NAD(P)-bd_dom_sf"/>
</dbReference>
<evidence type="ECO:0000313" key="4">
    <source>
        <dbReference type="Proteomes" id="UP001194746"/>
    </source>
</evidence>
<dbReference type="GO" id="GO:0016491">
    <property type="term" value="F:oxidoreductase activity"/>
    <property type="evidence" value="ECO:0007669"/>
    <property type="project" value="UniProtKB-KW"/>
</dbReference>
<dbReference type="Proteomes" id="UP001194746">
    <property type="component" value="Unassembled WGS sequence"/>
</dbReference>
<dbReference type="SUPFAM" id="SSF51735">
    <property type="entry name" value="NAD(P)-binding Rossmann-fold domains"/>
    <property type="match status" value="1"/>
</dbReference>
<dbReference type="Gene3D" id="3.40.50.720">
    <property type="entry name" value="NAD(P)-binding Rossmann-like Domain"/>
    <property type="match status" value="1"/>
</dbReference>
<dbReference type="PANTHER" id="PTHR43180:SF86">
    <property type="entry name" value="DEHYDROGENASE, PUTATIVE (AFU_ORTHOLOGUE AFUA_3G00290)-RELATED"/>
    <property type="match status" value="1"/>
</dbReference>
<dbReference type="PRINTS" id="PR00081">
    <property type="entry name" value="GDHRDH"/>
</dbReference>
<dbReference type="AlphaFoldDB" id="A0AAD4CXK0"/>
<sequence>MPQFIPDPSSFDILRGKVIVITGGAQGIGAGLVTRLHQLGAKVIFGDISQPHSQSLLESLGNPPTVTAVEADLATYSGNYRLFRTAFDQYGHVDHALGNAALFEHPGPSSWIDPNLTIDTVGDEALAHPHNKILDLNVYGLCVFARMAAVFLRENRPAGEKDASITLFGSVCCIRDSPGAYIYQTSKLAILGLLRSMRKPVLETFGIRTNTICPGVTQSPMTKRVFHRIQARGLSTQKVDDVVDMTLGLMSDPTINGRSLYVERGTGWEFEEELDRSMQIWLGEEPTKLLRANAEYVNTGALLRDED</sequence>
<comment type="similarity">
    <text evidence="1">Belongs to the short-chain dehydrogenases/reductases (SDR) family.</text>
</comment>
<name>A0AAD4CXK0_ASPNN</name>
<reference evidence="3" key="2">
    <citation type="submission" date="2020-02" db="EMBL/GenBank/DDBJ databases">
        <authorList>
            <person name="Gilchrist C.L.M."/>
            <person name="Chooi Y.-H."/>
        </authorList>
    </citation>
    <scope>NUCLEOTIDE SEQUENCE</scope>
    <source>
        <strain evidence="3">MST-FP2251</strain>
    </source>
</reference>
<protein>
    <submittedName>
        <fullName evidence="3">Uncharacterized protein</fullName>
    </submittedName>
</protein>
<organism evidence="3 4">
    <name type="scientific">Aspergillus nanangensis</name>
    <dbReference type="NCBI Taxonomy" id="2582783"/>
    <lineage>
        <taxon>Eukaryota</taxon>
        <taxon>Fungi</taxon>
        <taxon>Dikarya</taxon>
        <taxon>Ascomycota</taxon>
        <taxon>Pezizomycotina</taxon>
        <taxon>Eurotiomycetes</taxon>
        <taxon>Eurotiomycetidae</taxon>
        <taxon>Eurotiales</taxon>
        <taxon>Aspergillaceae</taxon>
        <taxon>Aspergillus</taxon>
        <taxon>Aspergillus subgen. Circumdati</taxon>
    </lineage>
</organism>
<evidence type="ECO:0000256" key="2">
    <source>
        <dbReference type="ARBA" id="ARBA00023002"/>
    </source>
</evidence>
<evidence type="ECO:0000313" key="3">
    <source>
        <dbReference type="EMBL" id="KAF9894352.1"/>
    </source>
</evidence>